<evidence type="ECO:0000313" key="3">
    <source>
        <dbReference type="Proteomes" id="UP000038010"/>
    </source>
</evidence>
<protein>
    <submittedName>
        <fullName evidence="2">Uncharacterized protein</fullName>
    </submittedName>
</protein>
<dbReference type="AlphaFoldDB" id="A0A0N0NQ24"/>
<evidence type="ECO:0000256" key="1">
    <source>
        <dbReference type="SAM" id="Phobius"/>
    </source>
</evidence>
<feature type="transmembrane region" description="Helical" evidence="1">
    <location>
        <begin position="19"/>
        <end position="38"/>
    </location>
</feature>
<dbReference type="EMBL" id="LFJN01000005">
    <property type="protein sequence ID" value="KPI43199.1"/>
    <property type="molecule type" value="Genomic_DNA"/>
</dbReference>
<comment type="caution">
    <text evidence="2">The sequence shown here is derived from an EMBL/GenBank/DDBJ whole genome shotgun (WGS) entry which is preliminary data.</text>
</comment>
<name>A0A0N0NQ24_9EURO</name>
<dbReference type="OrthoDB" id="526941at2759"/>
<dbReference type="Proteomes" id="UP000038010">
    <property type="component" value="Unassembled WGS sequence"/>
</dbReference>
<gene>
    <name evidence="2" type="ORF">AB675_7152</name>
</gene>
<reference evidence="2 3" key="1">
    <citation type="submission" date="2015-06" db="EMBL/GenBank/DDBJ databases">
        <title>Draft genome of the ant-associated black yeast Phialophora attae CBS 131958.</title>
        <authorList>
            <person name="Moreno L.F."/>
            <person name="Stielow B.J."/>
            <person name="de Hoog S."/>
            <person name="Vicente V.A."/>
            <person name="Weiss V.A."/>
            <person name="de Vries M."/>
            <person name="Cruz L.M."/>
            <person name="Souza E.M."/>
        </authorList>
    </citation>
    <scope>NUCLEOTIDE SEQUENCE [LARGE SCALE GENOMIC DNA]</scope>
    <source>
        <strain evidence="2 3">CBS 131958</strain>
    </source>
</reference>
<keyword evidence="3" id="KW-1185">Reference proteome</keyword>
<keyword evidence="1" id="KW-1133">Transmembrane helix</keyword>
<dbReference type="STRING" id="1664694.A0A0N0NQ24"/>
<proteinExistence type="predicted"/>
<organism evidence="2 3">
    <name type="scientific">Cyphellophora attinorum</name>
    <dbReference type="NCBI Taxonomy" id="1664694"/>
    <lineage>
        <taxon>Eukaryota</taxon>
        <taxon>Fungi</taxon>
        <taxon>Dikarya</taxon>
        <taxon>Ascomycota</taxon>
        <taxon>Pezizomycotina</taxon>
        <taxon>Eurotiomycetes</taxon>
        <taxon>Chaetothyriomycetidae</taxon>
        <taxon>Chaetothyriales</taxon>
        <taxon>Cyphellophoraceae</taxon>
        <taxon>Cyphellophora</taxon>
    </lineage>
</organism>
<dbReference type="VEuPathDB" id="FungiDB:AB675_7152"/>
<keyword evidence="1" id="KW-0812">Transmembrane</keyword>
<evidence type="ECO:0000313" key="2">
    <source>
        <dbReference type="EMBL" id="KPI43199.1"/>
    </source>
</evidence>
<sequence>MSPQYGAAESLSVRSYRQIYRAICAALGLLMVVWFALGPMFQSSLRTRAGDADELVDSPEARPRITFSLPSSLLDRLPNSNAHVAAPDTLVLYAYHETDHAFENARFFVNHALHSSADFILILNGESPRLDEILPAVLIPNVEIFRRSNTCFDLGSFGNVIDEKQLLSASYKNVCVADSLEQLQGMTANCVRGLHIQSMILGTDKDGLIAMHNDGSLGCPNSMPDAWGQEVGLTHKLQGHNWDVNAWMTAMNGDPSYVPEERHHCADLGNADHLFDGNYFGFNVHPYETMFVKTNRGIDPKMVDKLTEWHDRLNYSSFDYC</sequence>
<keyword evidence="1" id="KW-0472">Membrane</keyword>
<dbReference type="GeneID" id="28739379"/>
<accession>A0A0N0NQ24</accession>
<dbReference type="RefSeq" id="XP_018003162.1">
    <property type="nucleotide sequence ID" value="XM_018147499.1"/>
</dbReference>